<dbReference type="InterPro" id="IPR016039">
    <property type="entry name" value="Thiolase-like"/>
</dbReference>
<dbReference type="InterPro" id="IPR050091">
    <property type="entry name" value="PKS_NRPS_Biosynth_Enz"/>
</dbReference>
<evidence type="ECO:0000256" key="6">
    <source>
        <dbReference type="ARBA" id="ARBA00023268"/>
    </source>
</evidence>
<dbReference type="SUPFAM" id="SSF52151">
    <property type="entry name" value="FabD/lysophospholipase-like"/>
    <property type="match status" value="1"/>
</dbReference>
<dbReference type="Gene3D" id="3.40.50.720">
    <property type="entry name" value="NAD(P)-binding Rossmann-like Domain"/>
    <property type="match status" value="2"/>
</dbReference>
<dbReference type="OrthoDB" id="329835at2759"/>
<dbReference type="CDD" id="cd02440">
    <property type="entry name" value="AdoMet_MTases"/>
    <property type="match status" value="1"/>
</dbReference>
<dbReference type="InterPro" id="IPR013217">
    <property type="entry name" value="Methyltransf_12"/>
</dbReference>
<keyword evidence="3" id="KW-0808">Transferase</keyword>
<feature type="region of interest" description="N-terminal hotdog fold" evidence="8">
    <location>
        <begin position="977"/>
        <end position="1114"/>
    </location>
</feature>
<gene>
    <name evidence="12" type="ORF">VMCG_10915</name>
</gene>
<dbReference type="STRING" id="356882.A0A423V836"/>
<protein>
    <submittedName>
        <fullName evidence="12">Uncharacterized protein</fullName>
    </submittedName>
</protein>
<dbReference type="InterPro" id="IPR020807">
    <property type="entry name" value="PKS_DH"/>
</dbReference>
<dbReference type="SMART" id="SM00822">
    <property type="entry name" value="PKS_KR"/>
    <property type="match status" value="1"/>
</dbReference>
<evidence type="ECO:0000256" key="1">
    <source>
        <dbReference type="ARBA" id="ARBA00022450"/>
    </source>
</evidence>
<proteinExistence type="predicted"/>
<dbReference type="PROSITE" id="PS52019">
    <property type="entry name" value="PKS_MFAS_DH"/>
    <property type="match status" value="1"/>
</dbReference>
<evidence type="ECO:0000259" key="10">
    <source>
        <dbReference type="PROSITE" id="PS52004"/>
    </source>
</evidence>
<dbReference type="InterPro" id="IPR013968">
    <property type="entry name" value="PKS_KR"/>
</dbReference>
<evidence type="ECO:0000259" key="11">
    <source>
        <dbReference type="PROSITE" id="PS52019"/>
    </source>
</evidence>
<dbReference type="GO" id="GO:0044550">
    <property type="term" value="P:secondary metabolite biosynthetic process"/>
    <property type="evidence" value="ECO:0007669"/>
    <property type="project" value="UniProtKB-ARBA"/>
</dbReference>
<dbReference type="PANTHER" id="PTHR43775">
    <property type="entry name" value="FATTY ACID SYNTHASE"/>
    <property type="match status" value="1"/>
</dbReference>
<keyword evidence="6" id="KW-0511">Multifunctional enzyme</keyword>
<evidence type="ECO:0000256" key="7">
    <source>
        <dbReference type="ARBA" id="ARBA00023315"/>
    </source>
</evidence>
<evidence type="ECO:0000256" key="5">
    <source>
        <dbReference type="ARBA" id="ARBA00023002"/>
    </source>
</evidence>
<feature type="region of interest" description="C-terminal hotdog fold" evidence="8">
    <location>
        <begin position="1125"/>
        <end position="1284"/>
    </location>
</feature>
<dbReference type="SMART" id="SM00825">
    <property type="entry name" value="PKS_KS"/>
    <property type="match status" value="1"/>
</dbReference>
<dbReference type="InterPro" id="IPR009081">
    <property type="entry name" value="PP-bd_ACP"/>
</dbReference>
<dbReference type="Pfam" id="PF08659">
    <property type="entry name" value="KR"/>
    <property type="match status" value="1"/>
</dbReference>
<dbReference type="InterPro" id="IPR057326">
    <property type="entry name" value="KR_dom"/>
</dbReference>
<dbReference type="Gene3D" id="1.10.1200.10">
    <property type="entry name" value="ACP-like"/>
    <property type="match status" value="1"/>
</dbReference>
<dbReference type="Pfam" id="PF08242">
    <property type="entry name" value="Methyltransf_12"/>
    <property type="match status" value="1"/>
</dbReference>
<dbReference type="InterPro" id="IPR016035">
    <property type="entry name" value="Acyl_Trfase/lysoPLipase"/>
</dbReference>
<dbReference type="Pfam" id="PF00109">
    <property type="entry name" value="ketoacyl-synt"/>
    <property type="match status" value="1"/>
</dbReference>
<dbReference type="SUPFAM" id="SSF50129">
    <property type="entry name" value="GroES-like"/>
    <property type="match status" value="1"/>
</dbReference>
<keyword evidence="1" id="KW-0596">Phosphopantetheine</keyword>
<dbReference type="PANTHER" id="PTHR43775:SF50">
    <property type="entry name" value="HIGHLY REDUCING POLYKETIDE SYNTHASE SRDA"/>
    <property type="match status" value="1"/>
</dbReference>
<dbReference type="SMART" id="SM00829">
    <property type="entry name" value="PKS_ER"/>
    <property type="match status" value="1"/>
</dbReference>
<dbReference type="InterPro" id="IPR013149">
    <property type="entry name" value="ADH-like_C"/>
</dbReference>
<dbReference type="InterPro" id="IPR020841">
    <property type="entry name" value="PKS_Beta-ketoAc_synthase_dom"/>
</dbReference>
<feature type="domain" description="Ketosynthase family 3 (KS3)" evidence="10">
    <location>
        <begin position="19"/>
        <end position="452"/>
    </location>
</feature>
<dbReference type="GO" id="GO:0006633">
    <property type="term" value="P:fatty acid biosynthetic process"/>
    <property type="evidence" value="ECO:0007669"/>
    <property type="project" value="TreeGrafter"/>
</dbReference>
<organism evidence="12 13">
    <name type="scientific">Cytospora schulzeri</name>
    <dbReference type="NCBI Taxonomy" id="448051"/>
    <lineage>
        <taxon>Eukaryota</taxon>
        <taxon>Fungi</taxon>
        <taxon>Dikarya</taxon>
        <taxon>Ascomycota</taxon>
        <taxon>Pezizomycotina</taxon>
        <taxon>Sordariomycetes</taxon>
        <taxon>Sordariomycetidae</taxon>
        <taxon>Diaporthales</taxon>
        <taxon>Cytosporaceae</taxon>
        <taxon>Cytospora</taxon>
    </lineage>
</organism>
<dbReference type="CDD" id="cd00833">
    <property type="entry name" value="PKS"/>
    <property type="match status" value="1"/>
</dbReference>
<dbReference type="Pfam" id="PF21089">
    <property type="entry name" value="PKS_DH_N"/>
    <property type="match status" value="1"/>
</dbReference>
<dbReference type="InterPro" id="IPR014030">
    <property type="entry name" value="Ketoacyl_synth_N"/>
</dbReference>
<keyword evidence="4" id="KW-0521">NADP</keyword>
<dbReference type="Gene3D" id="3.40.50.150">
    <property type="entry name" value="Vaccinia Virus protein VP39"/>
    <property type="match status" value="1"/>
</dbReference>
<evidence type="ECO:0000256" key="2">
    <source>
        <dbReference type="ARBA" id="ARBA00022553"/>
    </source>
</evidence>
<reference evidence="12 13" key="1">
    <citation type="submission" date="2015-09" db="EMBL/GenBank/DDBJ databases">
        <title>Host preference determinants of Valsa canker pathogens revealed by comparative genomics.</title>
        <authorList>
            <person name="Yin Z."/>
            <person name="Huang L."/>
        </authorList>
    </citation>
    <scope>NUCLEOTIDE SEQUENCE [LARGE SCALE GENOMIC DNA]</scope>
    <source>
        <strain evidence="12 13">03-1</strain>
    </source>
</reference>
<keyword evidence="2" id="KW-0597">Phosphoprotein</keyword>
<dbReference type="InterPro" id="IPR020843">
    <property type="entry name" value="ER"/>
</dbReference>
<dbReference type="Gene3D" id="3.40.47.10">
    <property type="match status" value="1"/>
</dbReference>
<accession>A0A423V836</accession>
<dbReference type="InterPro" id="IPR049552">
    <property type="entry name" value="PKS_DH_N"/>
</dbReference>
<dbReference type="InterPro" id="IPR032821">
    <property type="entry name" value="PKS_assoc"/>
</dbReference>
<dbReference type="Pfam" id="PF00107">
    <property type="entry name" value="ADH_zinc_N"/>
    <property type="match status" value="1"/>
</dbReference>
<feature type="domain" description="PKS/mFAS DH" evidence="11">
    <location>
        <begin position="977"/>
        <end position="1284"/>
    </location>
</feature>
<dbReference type="SUPFAM" id="SSF51735">
    <property type="entry name" value="NAD(P)-binding Rossmann-fold domains"/>
    <property type="match status" value="3"/>
</dbReference>
<dbReference type="Gene3D" id="3.40.366.10">
    <property type="entry name" value="Malonyl-Coenzyme A Acyl Carrier Protein, domain 2"/>
    <property type="match status" value="1"/>
</dbReference>
<dbReference type="InterPro" id="IPR020806">
    <property type="entry name" value="PKS_PP-bd"/>
</dbReference>
<dbReference type="InterPro" id="IPR011032">
    <property type="entry name" value="GroES-like_sf"/>
</dbReference>
<dbReference type="InterPro" id="IPR042104">
    <property type="entry name" value="PKS_dehydratase_sf"/>
</dbReference>
<dbReference type="InterPro" id="IPR049900">
    <property type="entry name" value="PKS_mFAS_DH"/>
</dbReference>
<dbReference type="SUPFAM" id="SSF55048">
    <property type="entry name" value="Probable ACP-binding domain of malonyl-CoA ACP transacylase"/>
    <property type="match status" value="1"/>
</dbReference>
<dbReference type="GO" id="GO:0004312">
    <property type="term" value="F:fatty acid synthase activity"/>
    <property type="evidence" value="ECO:0007669"/>
    <property type="project" value="TreeGrafter"/>
</dbReference>
<dbReference type="Pfam" id="PF23297">
    <property type="entry name" value="ACP_SdgA_C"/>
    <property type="match status" value="1"/>
</dbReference>
<dbReference type="SMART" id="SM00827">
    <property type="entry name" value="PKS_AT"/>
    <property type="match status" value="1"/>
</dbReference>
<comment type="caution">
    <text evidence="12">The sequence shown here is derived from an EMBL/GenBank/DDBJ whole genome shotgun (WGS) entry which is preliminary data.</text>
</comment>
<dbReference type="InterPro" id="IPR016036">
    <property type="entry name" value="Malonyl_transacylase_ACP-bd"/>
</dbReference>
<dbReference type="GO" id="GO:0031177">
    <property type="term" value="F:phosphopantetheine binding"/>
    <property type="evidence" value="ECO:0007669"/>
    <property type="project" value="InterPro"/>
</dbReference>
<dbReference type="PROSITE" id="PS50075">
    <property type="entry name" value="CARRIER"/>
    <property type="match status" value="1"/>
</dbReference>
<dbReference type="GO" id="GO:0032259">
    <property type="term" value="P:methylation"/>
    <property type="evidence" value="ECO:0007669"/>
    <property type="project" value="UniProtKB-KW"/>
</dbReference>
<dbReference type="GO" id="GO:0008168">
    <property type="term" value="F:methyltransferase activity"/>
    <property type="evidence" value="ECO:0007669"/>
    <property type="project" value="UniProtKB-KW"/>
</dbReference>
<dbReference type="Pfam" id="PF08240">
    <property type="entry name" value="ADH_N"/>
    <property type="match status" value="1"/>
</dbReference>
<evidence type="ECO:0000313" key="13">
    <source>
        <dbReference type="Proteomes" id="UP000283895"/>
    </source>
</evidence>
<dbReference type="InterPro" id="IPR014031">
    <property type="entry name" value="Ketoacyl_synth_C"/>
</dbReference>
<keyword evidence="5" id="KW-0560">Oxidoreductase</keyword>
<sequence length="2635" mass="285021">MPFLDEHISNGASLPENSPEPIAIVGMGCRWPGDVRSAAGLWDLLANKRSGYRPFGNGDHRFELSGFRHPNPDRPGTVATEGGFLLAEDPRLFDHSFFAMQPLEVETMDPSQRKLLEVVYEAFENAGESWDSFSDSRTGVYVGNFSNDHVLIQGRDTDHPRPYTSTGTSISILSNRINYIFNLHGPSPTLSVTIDTACSSSMYALHMAVAALRNGDCDAAIVAASNTIMDPGTQQMMTKLGVLSPTSTCHTFDAAADGYARGEGFAALYLRKMSDAVSGSYPIRAFIRGTAINSNGRTGGITHPSRQGQEAVIRKAYENAGNLALDDTTYFECHGTGTPVGDPIEISAIGNVFSSVRRPDGQPLLVGSVKTNLGHTESASAIAGIMKVVLAMETGLIPPSIGIEQLNPNIDFKGANVDVLTELTPWPEGRLRRAGINSFGYGGANGHCIIDHVNNVLPGYRKPGIVVNAPLGHQGKKSLSLSVGRALVRDTDATTQQLVLLPFSAHNEASLKLNIEAMAQVIDSHVLADVAYTLSAKRSRFMRRTFCIVEKDAPSKNLAAAQTGGAFTAGSQLRNLGFIFTGQGAQWDSMGRELFQYGVFSRTVKHLDEVLASLPYRPSWTIQSILTGDSEKNIVNRPEISQTVCTALQIGLVDLLGSWSVKPIAVAGHSSGEMAAAYASGRLTAAEAIIAAFLRGQAVAKNTQDGRMLAVGLGPGEQLEEYLDGRQDKIRIAAINSPGSVTLSGDRNAIEEIAGVLSERSVFNRLLQTGGNAYHSHHMLALGDVYETTLAEGLEHIQALGLAAEEDAWCQSPQPVSWVSSVKPDDGNVTRVKPGASYWRANLESPVRFTEAVANMMRSGKKGESVDILVEIGPHPALKSPLRQILQGINKSDVPYVPSIRRGEAGQYCLLQLAGTLFGLNAAVDLVAVNAIDGFGNDQVHGCTAIDLPPYKFGYGPVAYHESRASKEFRSRDIIRHDLLGSKLPGNAKLRPQWRNVLRLKDLAWLGDHRLLPHAVFPAAGYIAMAIEAASRIYQESHGERLEVTGFLLRNILINAAMRIPEDEHGVEIITSMELAESATAKSPSWASFSFSSVHNNAWTEHCSGRIKVELGASRAGSTMATVMDSRTVNVRDWYRRFAKIGLGYGPVFQGLRDIQADPTENLAVAKVNLNTTAGTIVEESTYPLHPASLDAVFQLGLIAFHGGQTERACQAFIPVHFESVYLKNTSESAAAAVPETAIAIARGEMRGLRGAYAQMQMIDETSGEVVLDIPKLRCISYTDNKSVDSTAGRRLFSAPFFRLAWKPDIRAMSNAQARRLFPPPPENCQNTYLFDIFERLGALIVAEIFDKYANNLDMDRAAEHIRHFLAWVRRRMSDDNHWINEAKSLNSPQRLEQIEQLFWETGDAAEVKLTKQLFSNLDDVLYERMTGLDVVVQNNLLSDMYEHGITLTGAYPQLARLFDELCHANPNLDILECGAGTGGATRVLMKTLTGSNGIKRYRTYTFTDVSSGFLTAARETFSEYRDIEYSVLDIEQNPLNHGFETGKYDVVIASECLHATASITNTLENCRRLLKPGGKLVLVENTRNMIGHGVVLGTLTGYWSGIPDGRVDSPFLSVEGWNASLCKTGFSGTDLVLDDYPPPYATACTIVSTAVASDAAEETHFGNGISGAQGEEERVVVLYGGQVKPAICDVLTAELTKRGASSLVLPIMESPTTAKSRFIVLLGAGDSLLDPDEAQLSVVKRLARESTSMVWITSTGMVKGKNPDAGVAAGLLRTIGTENPTSRFLFIDVDPDYDQSDINLARCVIDQELAIQGQSTGEAEDHEFVWQDGCLWVSRLVPDVAMQKYCEAAEMAPSRAEMLPFHGQGPVRAAFETPGLLTSLYFKPDEDMWRPLADNEIQIKVAAVGLNWKDLSVSAGRFDLNNFSSECSGFVHAVGSKVTNVAIGDRVYGMARGHFGNYVRTLAMFVQRMSSGDDLIKMASMPLVYMTAVYAFEHATRIERGEKVLIQSATGGLGLCAIQLARSKGAEVFATVGTAEKACMLVEKMDIPESHIFSSRDIADVRKMIDATGGQGFNVILSTATGDMLHESVKALAPLGRFIDVGRVDVQNSMTMNLELFQRSATFSSFDLGVVVDARPEMGNVLMEAVDRHYRCGNIAPIPDISASDVAQLDQILLGFSKGTHVGKLVVTFIDPDSLVKMIPAVPRARFDPEAQYIITGGFGGLARTIVHWMAERGARHMLIVSRSGASSPEGQKLLEKLAVRGINIRLAICDVSKADGVRHTIAAANAARPIKGIVHAAVSYEDISFEKLSLDKWKSGLAAKVVGTKNLHEATKSLPLDFFVMTTSLESVLALATQSAYTAANNFQEMFARYRRSQGLPASTASFGLITDVGLLSTNATTLSLMARNKALGVTEHQFLRLLEPTFMNNEVKLDQPKNNSQQPAWIGGADDPLSVVSIVTCLDPEELAAKKRAELAAGEVVGPTPRWYSDARVALVMRAFEDAENHHGVEDNSKGGSGVGRDASAAATALRQGFLDAVAAAAGSDAAARAKAEALVSGAIVKTVASMLFVEASGVDAGRTVADYGVDSLIAAELRNWFNTTFGADISMLDLLDTRNTMRTLAAVVVEGALKKGAEK</sequence>
<dbReference type="GO" id="GO:0016491">
    <property type="term" value="F:oxidoreductase activity"/>
    <property type="evidence" value="ECO:0007669"/>
    <property type="project" value="UniProtKB-KW"/>
</dbReference>
<dbReference type="InterPro" id="IPR014043">
    <property type="entry name" value="Acyl_transferase_dom"/>
</dbReference>
<dbReference type="InterPro" id="IPR049551">
    <property type="entry name" value="PKS_DH_C"/>
</dbReference>
<dbReference type="PROSITE" id="PS00012">
    <property type="entry name" value="PHOSPHOPANTETHEINE"/>
    <property type="match status" value="1"/>
</dbReference>
<dbReference type="SUPFAM" id="SSF53335">
    <property type="entry name" value="S-adenosyl-L-methionine-dependent methyltransferases"/>
    <property type="match status" value="1"/>
</dbReference>
<dbReference type="InterPro" id="IPR013154">
    <property type="entry name" value="ADH-like_N"/>
</dbReference>
<dbReference type="Pfam" id="PF16197">
    <property type="entry name" value="KAsynt_C_assoc"/>
    <property type="match status" value="1"/>
</dbReference>
<dbReference type="Pfam" id="PF14765">
    <property type="entry name" value="PS-DH"/>
    <property type="match status" value="1"/>
</dbReference>
<dbReference type="InterPro" id="IPR036291">
    <property type="entry name" value="NAD(P)-bd_dom_sf"/>
</dbReference>
<evidence type="ECO:0000256" key="8">
    <source>
        <dbReference type="PROSITE-ProRule" id="PRU01363"/>
    </source>
</evidence>
<keyword evidence="7" id="KW-0012">Acyltransferase</keyword>
<evidence type="ECO:0000256" key="4">
    <source>
        <dbReference type="ARBA" id="ARBA00022857"/>
    </source>
</evidence>
<dbReference type="SUPFAM" id="SSF47336">
    <property type="entry name" value="ACP-like"/>
    <property type="match status" value="1"/>
</dbReference>
<dbReference type="SMART" id="SM00823">
    <property type="entry name" value="PKS_PP"/>
    <property type="match status" value="1"/>
</dbReference>
<evidence type="ECO:0000256" key="3">
    <source>
        <dbReference type="ARBA" id="ARBA00022679"/>
    </source>
</evidence>
<dbReference type="InterPro" id="IPR006162">
    <property type="entry name" value="Ppantetheine_attach_site"/>
</dbReference>
<dbReference type="Proteomes" id="UP000283895">
    <property type="component" value="Unassembled WGS sequence"/>
</dbReference>
<evidence type="ECO:0000259" key="9">
    <source>
        <dbReference type="PROSITE" id="PS50075"/>
    </source>
</evidence>
<dbReference type="Gene3D" id="3.90.180.10">
    <property type="entry name" value="Medium-chain alcohol dehydrogenases, catalytic domain"/>
    <property type="match status" value="1"/>
</dbReference>
<keyword evidence="13" id="KW-1185">Reference proteome</keyword>
<feature type="active site" description="Proton donor; for dehydratase activity" evidence="8">
    <location>
        <position position="1191"/>
    </location>
</feature>
<dbReference type="CDD" id="cd05195">
    <property type="entry name" value="enoyl_red"/>
    <property type="match status" value="1"/>
</dbReference>
<dbReference type="Pfam" id="PF02801">
    <property type="entry name" value="Ketoacyl-synt_C"/>
    <property type="match status" value="1"/>
</dbReference>
<feature type="active site" description="Proton acceptor; for dehydratase activity" evidence="8">
    <location>
        <position position="1009"/>
    </location>
</feature>
<dbReference type="PROSITE" id="PS52004">
    <property type="entry name" value="KS3_2"/>
    <property type="match status" value="1"/>
</dbReference>
<dbReference type="InterPro" id="IPR029063">
    <property type="entry name" value="SAM-dependent_MTases_sf"/>
</dbReference>
<dbReference type="Gene3D" id="3.10.129.110">
    <property type="entry name" value="Polyketide synthase dehydratase"/>
    <property type="match status" value="1"/>
</dbReference>
<dbReference type="InterPro" id="IPR001227">
    <property type="entry name" value="Ac_transferase_dom_sf"/>
</dbReference>
<feature type="domain" description="Carrier" evidence="9">
    <location>
        <begin position="2550"/>
        <end position="2628"/>
    </location>
</feature>
<dbReference type="SMART" id="SM00826">
    <property type="entry name" value="PKS_DH"/>
    <property type="match status" value="1"/>
</dbReference>
<name>A0A423V836_9PEZI</name>
<dbReference type="SUPFAM" id="SSF53901">
    <property type="entry name" value="Thiolase-like"/>
    <property type="match status" value="1"/>
</dbReference>
<dbReference type="Pfam" id="PF00698">
    <property type="entry name" value="Acyl_transf_1"/>
    <property type="match status" value="1"/>
</dbReference>
<evidence type="ECO:0000313" key="12">
    <source>
        <dbReference type="EMBL" id="ROV86828.1"/>
    </source>
</evidence>
<dbReference type="InterPro" id="IPR036736">
    <property type="entry name" value="ACP-like_sf"/>
</dbReference>
<dbReference type="EMBL" id="LKEA01000127">
    <property type="protein sequence ID" value="ROV86828.1"/>
    <property type="molecule type" value="Genomic_DNA"/>
</dbReference>